<protein>
    <submittedName>
        <fullName evidence="1">Uncharacterized protein</fullName>
    </submittedName>
</protein>
<dbReference type="Proteomes" id="UP000016511">
    <property type="component" value="Unassembled WGS sequence"/>
</dbReference>
<gene>
    <name evidence="1" type="ORF">HMPREF0083_00461</name>
</gene>
<keyword evidence="2" id="KW-1185">Reference proteome</keyword>
<dbReference type="AlphaFoldDB" id="U1WS84"/>
<accession>U1WS84</accession>
<dbReference type="EMBL" id="AWSJ01000038">
    <property type="protein sequence ID" value="ERI11474.1"/>
    <property type="molecule type" value="Genomic_DNA"/>
</dbReference>
<comment type="caution">
    <text evidence="1">The sequence shown here is derived from an EMBL/GenBank/DDBJ whole genome shotgun (WGS) entry which is preliminary data.</text>
</comment>
<evidence type="ECO:0000313" key="1">
    <source>
        <dbReference type="EMBL" id="ERI11474.1"/>
    </source>
</evidence>
<sequence>MTPFLRKYLLLLNGREGAVFFVHEYVLSFIEKTPDKICSYQEFFHIGTERWTQQDGGEKVPALLLVIVYYDLLS</sequence>
<organism evidence="1 2">
    <name type="scientific">Aneurinibacillus aneurinilyticus ATCC 12856</name>
    <dbReference type="NCBI Taxonomy" id="649747"/>
    <lineage>
        <taxon>Bacteria</taxon>
        <taxon>Bacillati</taxon>
        <taxon>Bacillota</taxon>
        <taxon>Bacilli</taxon>
        <taxon>Bacillales</taxon>
        <taxon>Paenibacillaceae</taxon>
        <taxon>Aneurinibacillus group</taxon>
        <taxon>Aneurinibacillus</taxon>
    </lineage>
</organism>
<proteinExistence type="predicted"/>
<name>U1WS84_ANEAE</name>
<dbReference type="HOGENOM" id="CLU_2679646_0_0_9"/>
<evidence type="ECO:0000313" key="2">
    <source>
        <dbReference type="Proteomes" id="UP000016511"/>
    </source>
</evidence>
<reference evidence="1 2" key="1">
    <citation type="submission" date="2013-08" db="EMBL/GenBank/DDBJ databases">
        <authorList>
            <person name="Weinstock G."/>
            <person name="Sodergren E."/>
            <person name="Wylie T."/>
            <person name="Fulton L."/>
            <person name="Fulton R."/>
            <person name="Fronick C."/>
            <person name="O'Laughlin M."/>
            <person name="Godfrey J."/>
            <person name="Miner T."/>
            <person name="Herter B."/>
            <person name="Appelbaum E."/>
            <person name="Cordes M."/>
            <person name="Lek S."/>
            <person name="Wollam A."/>
            <person name="Pepin K.H."/>
            <person name="Palsikar V.B."/>
            <person name="Mitreva M."/>
            <person name="Wilson R.K."/>
        </authorList>
    </citation>
    <scope>NUCLEOTIDE SEQUENCE [LARGE SCALE GENOMIC DNA]</scope>
    <source>
        <strain evidence="1 2">ATCC 12856</strain>
    </source>
</reference>